<dbReference type="CDD" id="cd22752">
    <property type="entry name" value="OTU_OTUD5-like"/>
    <property type="match status" value="1"/>
</dbReference>
<feature type="domain" description="OTU" evidence="8">
    <location>
        <begin position="39"/>
        <end position="164"/>
    </location>
</feature>
<reference evidence="9" key="1">
    <citation type="submission" date="2021-01" db="EMBL/GenBank/DDBJ databases">
        <authorList>
            <person name="Corre E."/>
            <person name="Pelletier E."/>
            <person name="Niang G."/>
            <person name="Scheremetjew M."/>
            <person name="Finn R."/>
            <person name="Kale V."/>
            <person name="Holt S."/>
            <person name="Cochrane G."/>
            <person name="Meng A."/>
            <person name="Brown T."/>
            <person name="Cohen L."/>
        </authorList>
    </citation>
    <scope>NUCLEOTIDE SEQUENCE</scope>
    <source>
        <strain evidence="9">RCC3387</strain>
    </source>
</reference>
<feature type="region of interest" description="Disordered" evidence="7">
    <location>
        <begin position="308"/>
        <end position="328"/>
    </location>
</feature>
<dbReference type="InterPro" id="IPR038765">
    <property type="entry name" value="Papain-like_cys_pep_sf"/>
</dbReference>
<keyword evidence="6" id="KW-0378">Hydrolase</keyword>
<comment type="similarity">
    <text evidence="2">Belongs to the peptidase C85 family.</text>
</comment>
<evidence type="ECO:0000259" key="8">
    <source>
        <dbReference type="PROSITE" id="PS50802"/>
    </source>
</evidence>
<evidence type="ECO:0000256" key="3">
    <source>
        <dbReference type="ARBA" id="ARBA00012759"/>
    </source>
</evidence>
<dbReference type="InterPro" id="IPR003323">
    <property type="entry name" value="OTU_dom"/>
</dbReference>
<organism evidence="9">
    <name type="scientific">Zooxanthella nutricula</name>
    <dbReference type="NCBI Taxonomy" id="1333877"/>
    <lineage>
        <taxon>Eukaryota</taxon>
        <taxon>Sar</taxon>
        <taxon>Alveolata</taxon>
        <taxon>Dinophyceae</taxon>
        <taxon>Peridiniales</taxon>
        <taxon>Peridiniales incertae sedis</taxon>
        <taxon>Zooxanthella</taxon>
    </lineage>
</organism>
<dbReference type="EC" id="3.4.19.12" evidence="3"/>
<dbReference type="GO" id="GO:0004843">
    <property type="term" value="F:cysteine-type deubiquitinase activity"/>
    <property type="evidence" value="ECO:0007669"/>
    <property type="project" value="UniProtKB-EC"/>
</dbReference>
<accession>A0A6V0FSP5</accession>
<dbReference type="InterPro" id="IPR050704">
    <property type="entry name" value="Peptidase_C85-like"/>
</dbReference>
<keyword evidence="5" id="KW-0833">Ubl conjugation pathway</keyword>
<dbReference type="PROSITE" id="PS50802">
    <property type="entry name" value="OTU"/>
    <property type="match status" value="1"/>
</dbReference>
<dbReference type="PANTHER" id="PTHR12419">
    <property type="entry name" value="OTU DOMAIN CONTAINING PROTEIN"/>
    <property type="match status" value="1"/>
</dbReference>
<protein>
    <recommendedName>
        <fullName evidence="3">ubiquitinyl hydrolase 1</fullName>
        <ecNumber evidence="3">3.4.19.12</ecNumber>
    </recommendedName>
</protein>
<evidence type="ECO:0000256" key="6">
    <source>
        <dbReference type="ARBA" id="ARBA00022801"/>
    </source>
</evidence>
<gene>
    <name evidence="9" type="ORF">BRAN1462_LOCUS3233</name>
</gene>
<dbReference type="GO" id="GO:0061578">
    <property type="term" value="F:K63-linked deubiquitinase activity"/>
    <property type="evidence" value="ECO:0007669"/>
    <property type="project" value="TreeGrafter"/>
</dbReference>
<dbReference type="Gene3D" id="3.90.70.80">
    <property type="match status" value="1"/>
</dbReference>
<dbReference type="GO" id="GO:0016579">
    <property type="term" value="P:protein deubiquitination"/>
    <property type="evidence" value="ECO:0007669"/>
    <property type="project" value="TreeGrafter"/>
</dbReference>
<dbReference type="EMBL" id="HBGW01004912">
    <property type="protein sequence ID" value="CAD9495116.1"/>
    <property type="molecule type" value="Transcribed_RNA"/>
</dbReference>
<evidence type="ECO:0000256" key="4">
    <source>
        <dbReference type="ARBA" id="ARBA00022670"/>
    </source>
</evidence>
<evidence type="ECO:0000256" key="1">
    <source>
        <dbReference type="ARBA" id="ARBA00000707"/>
    </source>
</evidence>
<evidence type="ECO:0000256" key="5">
    <source>
        <dbReference type="ARBA" id="ARBA00022786"/>
    </source>
</evidence>
<dbReference type="PANTHER" id="PTHR12419:SF4">
    <property type="entry name" value="OTU DOMAIN-CONTAINING PROTEIN 5"/>
    <property type="match status" value="1"/>
</dbReference>
<evidence type="ECO:0000256" key="7">
    <source>
        <dbReference type="SAM" id="MobiDB-lite"/>
    </source>
</evidence>
<feature type="region of interest" description="Disordered" evidence="7">
    <location>
        <begin position="191"/>
        <end position="217"/>
    </location>
</feature>
<keyword evidence="4" id="KW-0645">Protease</keyword>
<evidence type="ECO:0000256" key="2">
    <source>
        <dbReference type="ARBA" id="ARBA00010407"/>
    </source>
</evidence>
<proteinExistence type="inferred from homology"/>
<feature type="region of interest" description="Disordered" evidence="7">
    <location>
        <begin position="234"/>
        <end position="255"/>
    </location>
</feature>
<dbReference type="SUPFAM" id="SSF54001">
    <property type="entry name" value="Cysteine proteinases"/>
    <property type="match status" value="1"/>
</dbReference>
<name>A0A6V0FSP5_9DINO</name>
<comment type="catalytic activity">
    <reaction evidence="1">
        <text>Thiol-dependent hydrolysis of ester, thioester, amide, peptide and isopeptide bonds formed by the C-terminal Gly of ubiquitin (a 76-residue protein attached to proteins as an intracellular targeting signal).</text>
        <dbReference type="EC" id="3.4.19.12"/>
    </reaction>
</comment>
<sequence>MAPVAATDNEAYGGFSAQTGHLANAVGASTGGSASSAPFYVREQARDGNCLFRSFSDQLYGTPEHHALVRDRCSKYIASERNYFEQFVAEPFDEFLARIQREGEWGDDVEIEALSEIYDCRVEIYASYSLALMRTFHEACDAKWPHPIRLQYEGHAHYNSLAPRSGFLPVAKSMPGHALLPGEIEDAAITRSRRRQEAGQRRHGAGEADLEQTEREVVDESIRLSRLDFEHKSEAEMDRALEDSRKEWERSERKRMDEEVVDAILQQSVLEEEQKQLSLAMKESKEMIMSSKSDYAAFYGMISPSPEAVQDVPGASSSSANEGDRDTREYQYPESVYAVMSMGFPLEKCIQAYHLVGDNPEGILAFCCQTLGR</sequence>
<dbReference type="AlphaFoldDB" id="A0A6V0FSP5"/>
<dbReference type="GO" id="GO:0006508">
    <property type="term" value="P:proteolysis"/>
    <property type="evidence" value="ECO:0007669"/>
    <property type="project" value="UniProtKB-KW"/>
</dbReference>
<dbReference type="Pfam" id="PF02338">
    <property type="entry name" value="OTU"/>
    <property type="match status" value="1"/>
</dbReference>
<feature type="compositionally biased region" description="Basic and acidic residues" evidence="7">
    <location>
        <begin position="195"/>
        <end position="217"/>
    </location>
</feature>
<evidence type="ECO:0000313" key="9">
    <source>
        <dbReference type="EMBL" id="CAD9495116.1"/>
    </source>
</evidence>